<accession>A0A4Y2ING7</accession>
<dbReference type="AlphaFoldDB" id="A0A4Y2ING7"/>
<sequence length="163" mass="16818">MGRFLASSSVKEEQPIPSFVIMATSKDFKNKALNSESLLGQAKSGVKSKTSKSKAKLEKMRYGSAEDFQDGAGLQKSVFSGKKGTMKAQTVPGPLVAPFAFGQTNPFALKPVGVAPSATLQETSCSALPGGYVGFGLSTGLPPGTKWGGYSVSGGRRGGCFVG</sequence>
<protein>
    <submittedName>
        <fullName evidence="1">Uncharacterized protein</fullName>
    </submittedName>
</protein>
<name>A0A4Y2ING7_ARAVE</name>
<dbReference type="Proteomes" id="UP000499080">
    <property type="component" value="Unassembled WGS sequence"/>
</dbReference>
<keyword evidence="2" id="KW-1185">Reference proteome</keyword>
<gene>
    <name evidence="1" type="ORF">AVEN_209514_1</name>
</gene>
<evidence type="ECO:0000313" key="2">
    <source>
        <dbReference type="Proteomes" id="UP000499080"/>
    </source>
</evidence>
<organism evidence="1 2">
    <name type="scientific">Araneus ventricosus</name>
    <name type="common">Orbweaver spider</name>
    <name type="synonym">Epeira ventricosa</name>
    <dbReference type="NCBI Taxonomy" id="182803"/>
    <lineage>
        <taxon>Eukaryota</taxon>
        <taxon>Metazoa</taxon>
        <taxon>Ecdysozoa</taxon>
        <taxon>Arthropoda</taxon>
        <taxon>Chelicerata</taxon>
        <taxon>Arachnida</taxon>
        <taxon>Araneae</taxon>
        <taxon>Araneomorphae</taxon>
        <taxon>Entelegynae</taxon>
        <taxon>Araneoidea</taxon>
        <taxon>Araneidae</taxon>
        <taxon>Araneus</taxon>
    </lineage>
</organism>
<dbReference type="EMBL" id="BGPR01002806">
    <property type="protein sequence ID" value="GBM79184.1"/>
    <property type="molecule type" value="Genomic_DNA"/>
</dbReference>
<comment type="caution">
    <text evidence="1">The sequence shown here is derived from an EMBL/GenBank/DDBJ whole genome shotgun (WGS) entry which is preliminary data.</text>
</comment>
<evidence type="ECO:0000313" key="1">
    <source>
        <dbReference type="EMBL" id="GBM79184.1"/>
    </source>
</evidence>
<proteinExistence type="predicted"/>
<reference evidence="1 2" key="1">
    <citation type="journal article" date="2019" name="Sci. Rep.">
        <title>Orb-weaving spider Araneus ventricosus genome elucidates the spidroin gene catalogue.</title>
        <authorList>
            <person name="Kono N."/>
            <person name="Nakamura H."/>
            <person name="Ohtoshi R."/>
            <person name="Moran D.A.P."/>
            <person name="Shinohara A."/>
            <person name="Yoshida Y."/>
            <person name="Fujiwara M."/>
            <person name="Mori M."/>
            <person name="Tomita M."/>
            <person name="Arakawa K."/>
        </authorList>
    </citation>
    <scope>NUCLEOTIDE SEQUENCE [LARGE SCALE GENOMIC DNA]</scope>
</reference>